<dbReference type="InterPro" id="IPR036249">
    <property type="entry name" value="Thioredoxin-like_sf"/>
</dbReference>
<name>A0A9Q0FG23_9ROSI</name>
<dbReference type="InterPro" id="IPR013766">
    <property type="entry name" value="Thioredoxin_domain"/>
</dbReference>
<gene>
    <name evidence="2" type="ORF">Tsubulata_035093</name>
</gene>
<dbReference type="Pfam" id="PF00085">
    <property type="entry name" value="Thioredoxin"/>
    <property type="match status" value="1"/>
</dbReference>
<comment type="caution">
    <text evidence="2">The sequence shown here is derived from an EMBL/GenBank/DDBJ whole genome shotgun (WGS) entry which is preliminary data.</text>
</comment>
<reference evidence="2" key="2">
    <citation type="journal article" date="2023" name="Plants (Basel)">
        <title>Annotation of the Turnera subulata (Passifloraceae) Draft Genome Reveals the S-Locus Evolved after the Divergence of Turneroideae from Passifloroideae in a Stepwise Manner.</title>
        <authorList>
            <person name="Henning P.M."/>
            <person name="Roalson E.H."/>
            <person name="Mir W."/>
            <person name="McCubbin A.G."/>
            <person name="Shore J.S."/>
        </authorList>
    </citation>
    <scope>NUCLEOTIDE SEQUENCE</scope>
    <source>
        <strain evidence="2">F60SS</strain>
    </source>
</reference>
<dbReference type="SUPFAM" id="SSF52833">
    <property type="entry name" value="Thioredoxin-like"/>
    <property type="match status" value="1"/>
</dbReference>
<dbReference type="AlphaFoldDB" id="A0A9Q0FG23"/>
<dbReference type="EMBL" id="JAKUCV010005819">
    <property type="protein sequence ID" value="KAJ4829717.1"/>
    <property type="molecule type" value="Genomic_DNA"/>
</dbReference>
<sequence>MDFVQALQRRRPMRPNSYEFDNPNGFSYAKPSWTVNVHSERGPNEFSRTRPSGGIVDVRSPDQWKTYLDATRQNDKLLVVEFTARWCGPCRYMEQPMKDFAAKYSDVQFIRIDVDELWFVAKQFDVSIMPAFILVKKGKEVDRVAGVKKNELQYKIEKHRA</sequence>
<dbReference type="Proteomes" id="UP001141552">
    <property type="component" value="Unassembled WGS sequence"/>
</dbReference>
<reference evidence="2" key="1">
    <citation type="submission" date="2022-02" db="EMBL/GenBank/DDBJ databases">
        <authorList>
            <person name="Henning P.M."/>
            <person name="McCubbin A.G."/>
            <person name="Shore J.S."/>
        </authorList>
    </citation>
    <scope>NUCLEOTIDE SEQUENCE</scope>
    <source>
        <strain evidence="2">F60SS</strain>
        <tissue evidence="2">Leaves</tissue>
    </source>
</reference>
<evidence type="ECO:0000259" key="1">
    <source>
        <dbReference type="PROSITE" id="PS51352"/>
    </source>
</evidence>
<evidence type="ECO:0000313" key="3">
    <source>
        <dbReference type="Proteomes" id="UP001141552"/>
    </source>
</evidence>
<organism evidence="2 3">
    <name type="scientific">Turnera subulata</name>
    <dbReference type="NCBI Taxonomy" id="218843"/>
    <lineage>
        <taxon>Eukaryota</taxon>
        <taxon>Viridiplantae</taxon>
        <taxon>Streptophyta</taxon>
        <taxon>Embryophyta</taxon>
        <taxon>Tracheophyta</taxon>
        <taxon>Spermatophyta</taxon>
        <taxon>Magnoliopsida</taxon>
        <taxon>eudicotyledons</taxon>
        <taxon>Gunneridae</taxon>
        <taxon>Pentapetalae</taxon>
        <taxon>rosids</taxon>
        <taxon>fabids</taxon>
        <taxon>Malpighiales</taxon>
        <taxon>Passifloraceae</taxon>
        <taxon>Turnera</taxon>
    </lineage>
</organism>
<protein>
    <recommendedName>
        <fullName evidence="1">Thioredoxin domain-containing protein</fullName>
    </recommendedName>
</protein>
<dbReference type="PANTHER" id="PTHR10438">
    <property type="entry name" value="THIOREDOXIN"/>
    <property type="match status" value="1"/>
</dbReference>
<evidence type="ECO:0000313" key="2">
    <source>
        <dbReference type="EMBL" id="KAJ4829717.1"/>
    </source>
</evidence>
<accession>A0A9Q0FG23</accession>
<dbReference type="InterPro" id="IPR050620">
    <property type="entry name" value="Thioredoxin_H-type-like"/>
</dbReference>
<feature type="domain" description="Thioredoxin" evidence="1">
    <location>
        <begin position="44"/>
        <end position="161"/>
    </location>
</feature>
<keyword evidence="3" id="KW-1185">Reference proteome</keyword>
<dbReference type="PROSITE" id="PS51352">
    <property type="entry name" value="THIOREDOXIN_2"/>
    <property type="match status" value="1"/>
</dbReference>
<dbReference type="CDD" id="cd02947">
    <property type="entry name" value="TRX_family"/>
    <property type="match status" value="1"/>
</dbReference>
<dbReference type="Gene3D" id="3.40.30.10">
    <property type="entry name" value="Glutaredoxin"/>
    <property type="match status" value="1"/>
</dbReference>
<dbReference type="InterPro" id="IPR017937">
    <property type="entry name" value="Thioredoxin_CS"/>
</dbReference>
<proteinExistence type="predicted"/>
<dbReference type="OrthoDB" id="550424at2759"/>
<dbReference type="PANTHER" id="PTHR10438:SF463">
    <property type="entry name" value="THIOREDOXIN"/>
    <property type="match status" value="1"/>
</dbReference>
<dbReference type="PROSITE" id="PS00194">
    <property type="entry name" value="THIOREDOXIN_1"/>
    <property type="match status" value="1"/>
</dbReference>